<evidence type="ECO:0000256" key="2">
    <source>
        <dbReference type="ARBA" id="ARBA00022737"/>
    </source>
</evidence>
<comment type="similarity">
    <text evidence="1">Belongs to the PPR family. P subfamily.</text>
</comment>
<keyword evidence="7" id="KW-1185">Reference proteome</keyword>
<accession>J3L1X0</accession>
<evidence type="ECO:0008006" key="8">
    <source>
        <dbReference type="Google" id="ProtNLM"/>
    </source>
</evidence>
<dbReference type="AlphaFoldDB" id="J3L1X0"/>
<keyword evidence="2" id="KW-0677">Repeat</keyword>
<dbReference type="NCBIfam" id="TIGR00756">
    <property type="entry name" value="PPR"/>
    <property type="match status" value="3"/>
</dbReference>
<dbReference type="EnsemblPlants" id="OB01G32260.1">
    <property type="protein sequence ID" value="OB01G32260.1"/>
    <property type="gene ID" value="OB01G32260"/>
</dbReference>
<evidence type="ECO:0000256" key="3">
    <source>
        <dbReference type="ARBA" id="ARBA00022946"/>
    </source>
</evidence>
<dbReference type="PROSITE" id="PS51375">
    <property type="entry name" value="PPR"/>
    <property type="match status" value="3"/>
</dbReference>
<proteinExistence type="inferred from homology"/>
<feature type="region of interest" description="Disordered" evidence="5">
    <location>
        <begin position="344"/>
        <end position="369"/>
    </location>
</feature>
<reference evidence="6" key="1">
    <citation type="journal article" date="2013" name="Nat. Commun.">
        <title>Whole-genome sequencing of Oryza brachyantha reveals mechanisms underlying Oryza genome evolution.</title>
        <authorList>
            <person name="Chen J."/>
            <person name="Huang Q."/>
            <person name="Gao D."/>
            <person name="Wang J."/>
            <person name="Lang Y."/>
            <person name="Liu T."/>
            <person name="Li B."/>
            <person name="Bai Z."/>
            <person name="Luis Goicoechea J."/>
            <person name="Liang C."/>
            <person name="Chen C."/>
            <person name="Zhang W."/>
            <person name="Sun S."/>
            <person name="Liao Y."/>
            <person name="Zhang X."/>
            <person name="Yang L."/>
            <person name="Song C."/>
            <person name="Wang M."/>
            <person name="Shi J."/>
            <person name="Liu G."/>
            <person name="Liu J."/>
            <person name="Zhou H."/>
            <person name="Zhou W."/>
            <person name="Yu Q."/>
            <person name="An N."/>
            <person name="Chen Y."/>
            <person name="Cai Q."/>
            <person name="Wang B."/>
            <person name="Liu B."/>
            <person name="Min J."/>
            <person name="Huang Y."/>
            <person name="Wu H."/>
            <person name="Li Z."/>
            <person name="Zhang Y."/>
            <person name="Yin Y."/>
            <person name="Song W."/>
            <person name="Jiang J."/>
            <person name="Jackson S.A."/>
            <person name="Wing R.A."/>
            <person name="Wang J."/>
            <person name="Chen M."/>
        </authorList>
    </citation>
    <scope>NUCLEOTIDE SEQUENCE [LARGE SCALE GENOMIC DNA]</scope>
    <source>
        <strain evidence="6">cv. IRGC 101232</strain>
    </source>
</reference>
<dbReference type="Gene3D" id="1.25.40.10">
    <property type="entry name" value="Tetratricopeptide repeat domain"/>
    <property type="match status" value="2"/>
</dbReference>
<keyword evidence="3" id="KW-0809">Transit peptide</keyword>
<dbReference type="InterPro" id="IPR002885">
    <property type="entry name" value="PPR_rpt"/>
</dbReference>
<evidence type="ECO:0000313" key="7">
    <source>
        <dbReference type="Proteomes" id="UP000006038"/>
    </source>
</evidence>
<dbReference type="Gramene" id="OB01G32260.1">
    <property type="protein sequence ID" value="OB01G32260.1"/>
    <property type="gene ID" value="OB01G32260"/>
</dbReference>
<dbReference type="InterPro" id="IPR050872">
    <property type="entry name" value="PPR_P_subfamily"/>
</dbReference>
<dbReference type="Proteomes" id="UP000006038">
    <property type="component" value="Chromosome 1"/>
</dbReference>
<evidence type="ECO:0000256" key="4">
    <source>
        <dbReference type="PROSITE-ProRule" id="PRU00708"/>
    </source>
</evidence>
<dbReference type="STRING" id="4533.J3L1X0"/>
<dbReference type="PANTHER" id="PTHR46128">
    <property type="entry name" value="MITOCHONDRIAL GROUP I INTRON SPLICING FACTOR CCM1"/>
    <property type="match status" value="1"/>
</dbReference>
<feature type="repeat" description="PPR" evidence="4">
    <location>
        <begin position="219"/>
        <end position="253"/>
    </location>
</feature>
<dbReference type="Pfam" id="PF12854">
    <property type="entry name" value="PPR_1"/>
    <property type="match status" value="1"/>
</dbReference>
<feature type="repeat" description="PPR" evidence="4">
    <location>
        <begin position="147"/>
        <end position="182"/>
    </location>
</feature>
<dbReference type="OMA" id="GKSAPDC"/>
<dbReference type="PANTHER" id="PTHR46128:SF125">
    <property type="entry name" value="PENTACOTRIPEPTIDE-REPEAT REGION OF PRORP DOMAIN-CONTAINING PROTEIN"/>
    <property type="match status" value="1"/>
</dbReference>
<protein>
    <recommendedName>
        <fullName evidence="8">Pentacotripeptide-repeat region of PRORP domain-containing protein</fullName>
    </recommendedName>
</protein>
<evidence type="ECO:0000256" key="5">
    <source>
        <dbReference type="SAM" id="MobiDB-lite"/>
    </source>
</evidence>
<dbReference type="Pfam" id="PF01535">
    <property type="entry name" value="PPR"/>
    <property type="match status" value="2"/>
</dbReference>
<evidence type="ECO:0000313" key="6">
    <source>
        <dbReference type="EnsemblPlants" id="OB01G32260.1"/>
    </source>
</evidence>
<organism evidence="6">
    <name type="scientific">Oryza brachyantha</name>
    <name type="common">malo sina</name>
    <dbReference type="NCBI Taxonomy" id="4533"/>
    <lineage>
        <taxon>Eukaryota</taxon>
        <taxon>Viridiplantae</taxon>
        <taxon>Streptophyta</taxon>
        <taxon>Embryophyta</taxon>
        <taxon>Tracheophyta</taxon>
        <taxon>Spermatophyta</taxon>
        <taxon>Magnoliopsida</taxon>
        <taxon>Liliopsida</taxon>
        <taxon>Poales</taxon>
        <taxon>Poaceae</taxon>
        <taxon>BOP clade</taxon>
        <taxon>Oryzoideae</taxon>
        <taxon>Oryzeae</taxon>
        <taxon>Oryzinae</taxon>
        <taxon>Oryza</taxon>
    </lineage>
</organism>
<feature type="compositionally biased region" description="Acidic residues" evidence="5">
    <location>
        <begin position="349"/>
        <end position="361"/>
    </location>
</feature>
<evidence type="ECO:0000256" key="1">
    <source>
        <dbReference type="ARBA" id="ARBA00007626"/>
    </source>
</evidence>
<name>J3L1X0_ORYBR</name>
<dbReference type="HOGENOM" id="CLU_038875_0_0_1"/>
<sequence length="369" mass="39810">MAAAVLSASGRRLLCTVARPAGSSELPVPIDHLRSLVRAGRLADIDAALAPHVTSHSVAAISALSSLGLPDRASVLLGTLRSPTAAHLNGLLAPLLRRRRLVGLVPSLPEAHPRDAATEAIHAKALCVASGAESAIHLLQRTSPPPSIQLFTSIIDSYYKQRQPHRAEQLWRQMVDEHGIIPDVPAHNVRITYKATSGTVEEVKELIRAMREDAGLRPDVVSYNGLMRAMARHGRVDEMLDVYRSLEEGSTAAAEADKLAPDCATYTCVVAALCKAGRWSEADDVFYEAMKRSKVADLGTVRTLVRGLRDAGKGRAARRVVVGLRKKFPARFDGPWKELEELAGLTGNEQDDDVEGDDDEQATPPPMSA</sequence>
<feature type="repeat" description="PPR" evidence="4">
    <location>
        <begin position="262"/>
        <end position="297"/>
    </location>
</feature>
<reference evidence="6" key="2">
    <citation type="submission" date="2013-04" db="UniProtKB">
        <authorList>
            <consortium name="EnsemblPlants"/>
        </authorList>
    </citation>
    <scope>IDENTIFICATION</scope>
</reference>
<dbReference type="eggNOG" id="KOG4197">
    <property type="taxonomic scope" value="Eukaryota"/>
</dbReference>
<dbReference type="InterPro" id="IPR011990">
    <property type="entry name" value="TPR-like_helical_dom_sf"/>
</dbReference>